<evidence type="ECO:0000313" key="3">
    <source>
        <dbReference type="EMBL" id="TCO59806.1"/>
    </source>
</evidence>
<keyword evidence="3" id="KW-0456">Lyase</keyword>
<evidence type="ECO:0000313" key="4">
    <source>
        <dbReference type="Proteomes" id="UP000295680"/>
    </source>
</evidence>
<dbReference type="InterPro" id="IPR000192">
    <property type="entry name" value="Aminotrans_V_dom"/>
</dbReference>
<dbReference type="Proteomes" id="UP000295680">
    <property type="component" value="Unassembled WGS sequence"/>
</dbReference>
<reference evidence="3 4" key="1">
    <citation type="submission" date="2019-03" db="EMBL/GenBank/DDBJ databases">
        <title>Genomic Encyclopedia of Type Strains, Phase IV (KMG-IV): sequencing the most valuable type-strain genomes for metagenomic binning, comparative biology and taxonomic classification.</title>
        <authorList>
            <person name="Goeker M."/>
        </authorList>
    </citation>
    <scope>NUCLEOTIDE SEQUENCE [LARGE SCALE GENOMIC DNA]</scope>
    <source>
        <strain evidence="3 4">DSM 45934</strain>
    </source>
</reference>
<evidence type="ECO:0000256" key="1">
    <source>
        <dbReference type="SAM" id="MobiDB-lite"/>
    </source>
</evidence>
<evidence type="ECO:0000259" key="2">
    <source>
        <dbReference type="Pfam" id="PF00266"/>
    </source>
</evidence>
<dbReference type="AlphaFoldDB" id="A0A4R2JRG3"/>
<accession>A0A4R2JRG3</accession>
<keyword evidence="4" id="KW-1185">Reference proteome</keyword>
<dbReference type="PANTHER" id="PTHR43586">
    <property type="entry name" value="CYSTEINE DESULFURASE"/>
    <property type="match status" value="1"/>
</dbReference>
<dbReference type="InterPro" id="IPR015424">
    <property type="entry name" value="PyrdxlP-dep_Trfase"/>
</dbReference>
<protein>
    <submittedName>
        <fullName evidence="3">Selenocysteine lyase/cysteine desulfurase</fullName>
    </submittedName>
</protein>
<dbReference type="PANTHER" id="PTHR43586:SF15">
    <property type="entry name" value="BLR3095 PROTEIN"/>
    <property type="match status" value="1"/>
</dbReference>
<sequence>MDTVSTSFYPSAMPDTQPPLAPGRFPVTAKWSYLNNAGMGPIATPTMEAVTQRSRELADDGELAWGVHSEAVEQARVRGAQLMGVPSRDVAFVKNTTEGVAFVANGLAWRPGDRVVVVNRDFPSTLYPWTALQAKGVQVDLVEPVGVEERVSIDSLAEVIRTGPAPKVVAVSWIQFRRGWRIDLPALAELCRDVGALLCADVIQGLGVLPVELDRWGIDFAMADGHKWLLGPQGSGLFYVRADRRDLLTPLEPGWNSMRHREEWDNLTFDYDDSARRFEGGMPNIAGISGLGTSIGMLLEAGPEAIWAHVRNLLDHACEGLERLGAELISDRSAGHRSPILSFRIPGQDPNRLYETLKTRSIVCGSRGNALRISPHGYNSVEEIDNLLDALRDVTPQEAIPAAS</sequence>
<dbReference type="EMBL" id="SLWS01000004">
    <property type="protein sequence ID" value="TCO59806.1"/>
    <property type="molecule type" value="Genomic_DNA"/>
</dbReference>
<dbReference type="Gene3D" id="3.40.640.10">
    <property type="entry name" value="Type I PLP-dependent aspartate aminotransferase-like (Major domain)"/>
    <property type="match status" value="1"/>
</dbReference>
<dbReference type="GO" id="GO:0016829">
    <property type="term" value="F:lyase activity"/>
    <property type="evidence" value="ECO:0007669"/>
    <property type="project" value="UniProtKB-KW"/>
</dbReference>
<dbReference type="Gene3D" id="3.90.1150.10">
    <property type="entry name" value="Aspartate Aminotransferase, domain 1"/>
    <property type="match status" value="1"/>
</dbReference>
<dbReference type="InterPro" id="IPR015421">
    <property type="entry name" value="PyrdxlP-dep_Trfase_major"/>
</dbReference>
<organism evidence="3 4">
    <name type="scientific">Actinocrispum wychmicini</name>
    <dbReference type="NCBI Taxonomy" id="1213861"/>
    <lineage>
        <taxon>Bacteria</taxon>
        <taxon>Bacillati</taxon>
        <taxon>Actinomycetota</taxon>
        <taxon>Actinomycetes</taxon>
        <taxon>Pseudonocardiales</taxon>
        <taxon>Pseudonocardiaceae</taxon>
        <taxon>Actinocrispum</taxon>
    </lineage>
</organism>
<name>A0A4R2JRG3_9PSEU</name>
<dbReference type="Pfam" id="PF00266">
    <property type="entry name" value="Aminotran_5"/>
    <property type="match status" value="1"/>
</dbReference>
<proteinExistence type="predicted"/>
<comment type="caution">
    <text evidence="3">The sequence shown here is derived from an EMBL/GenBank/DDBJ whole genome shotgun (WGS) entry which is preliminary data.</text>
</comment>
<feature type="domain" description="Aminotransferase class V" evidence="2">
    <location>
        <begin position="69"/>
        <end position="386"/>
    </location>
</feature>
<gene>
    <name evidence="3" type="ORF">EV192_104649</name>
</gene>
<feature type="region of interest" description="Disordered" evidence="1">
    <location>
        <begin position="1"/>
        <end position="20"/>
    </location>
</feature>
<dbReference type="SUPFAM" id="SSF53383">
    <property type="entry name" value="PLP-dependent transferases"/>
    <property type="match status" value="1"/>
</dbReference>
<dbReference type="InterPro" id="IPR015422">
    <property type="entry name" value="PyrdxlP-dep_Trfase_small"/>
</dbReference>